<reference evidence="1 2" key="1">
    <citation type="submission" date="2023-08" db="EMBL/GenBank/DDBJ databases">
        <title>Comparative genomics and taxonomic characterization of three novel marine species of genus Marivirga.</title>
        <authorList>
            <person name="Muhammad N."/>
            <person name="Kim S.-G."/>
        </authorList>
    </citation>
    <scope>NUCLEOTIDE SEQUENCE [LARGE SCALE GENOMIC DNA]</scope>
    <source>
        <strain evidence="1 2">BDSF4-3</strain>
    </source>
</reference>
<evidence type="ECO:0008006" key="3">
    <source>
        <dbReference type="Google" id="ProtNLM"/>
    </source>
</evidence>
<dbReference type="RefSeq" id="WP_308349278.1">
    <property type="nucleotide sequence ID" value="NZ_CP129971.1"/>
</dbReference>
<dbReference type="Proteomes" id="UP001230496">
    <property type="component" value="Chromosome"/>
</dbReference>
<keyword evidence="2" id="KW-1185">Reference proteome</keyword>
<dbReference type="EMBL" id="CP129971">
    <property type="protein sequence ID" value="WKK77820.2"/>
    <property type="molecule type" value="Genomic_DNA"/>
</dbReference>
<dbReference type="AlphaFoldDB" id="A0AA49J8Y6"/>
<accession>A0AA49J8Y6</accession>
<evidence type="ECO:0000313" key="1">
    <source>
        <dbReference type="EMBL" id="WKK77820.2"/>
    </source>
</evidence>
<sequence length="75" mass="8917">MEKANLIQDTVDILDKMSDEKILEVKDYASYILKKYEEDMLQNGLTQLANQSQSYQFLEDEEDLYTVEDLKIKYK</sequence>
<dbReference type="KEGG" id="msaa:QYS49_12450"/>
<name>A0AA49J8Y6_9BACT</name>
<proteinExistence type="predicted"/>
<gene>
    <name evidence="1" type="ORF">QYS49_12450</name>
</gene>
<organism evidence="1 2">
    <name type="scientific">Marivirga salinarum</name>
    <dbReference type="NCBI Taxonomy" id="3059078"/>
    <lineage>
        <taxon>Bacteria</taxon>
        <taxon>Pseudomonadati</taxon>
        <taxon>Bacteroidota</taxon>
        <taxon>Cytophagia</taxon>
        <taxon>Cytophagales</taxon>
        <taxon>Marivirgaceae</taxon>
        <taxon>Marivirga</taxon>
    </lineage>
</organism>
<evidence type="ECO:0000313" key="2">
    <source>
        <dbReference type="Proteomes" id="UP001230496"/>
    </source>
</evidence>
<protein>
    <recommendedName>
        <fullName evidence="3">DUF2281 domain-containing protein</fullName>
    </recommendedName>
</protein>